<keyword evidence="1" id="KW-0472">Membrane</keyword>
<keyword evidence="1" id="KW-1133">Transmembrane helix</keyword>
<dbReference type="RefSeq" id="WP_107241666.1">
    <property type="nucleotide sequence ID" value="NZ_PYMJ01000003.1"/>
</dbReference>
<name>A0A2T3JNL9_9GAMM</name>
<dbReference type="EMBL" id="PYMJ01000003">
    <property type="protein sequence ID" value="PSU50636.1"/>
    <property type="molecule type" value="Genomic_DNA"/>
</dbReference>
<dbReference type="AlphaFoldDB" id="A0A2T3JNL9"/>
<organism evidence="2 3">
    <name type="scientific">Photobacterium frigidiphilum</name>
    <dbReference type="NCBI Taxonomy" id="264736"/>
    <lineage>
        <taxon>Bacteria</taxon>
        <taxon>Pseudomonadati</taxon>
        <taxon>Pseudomonadota</taxon>
        <taxon>Gammaproteobacteria</taxon>
        <taxon>Vibrionales</taxon>
        <taxon>Vibrionaceae</taxon>
        <taxon>Photobacterium</taxon>
    </lineage>
</organism>
<keyword evidence="1" id="KW-0812">Transmembrane</keyword>
<sequence length="184" mass="20780">MKRVFYISDDLDDLELVEYELELSGISTPQIHVLSDNDAEISSHHLHPVRSVMRNDVIHSTEIGAVIGVCAAVIVILAAYISGVTETTGWIPFIMLAIVILGFITWEGGLFGFQELHYQFRRFKRVLKSGKHVLMVDIEPSQEIMLANIIIAHDHLEPAGIGKSPPKWLINAHNHWHTMMHKMP</sequence>
<dbReference type="OrthoDB" id="5905880at2"/>
<evidence type="ECO:0000313" key="2">
    <source>
        <dbReference type="EMBL" id="PSU50636.1"/>
    </source>
</evidence>
<protein>
    <submittedName>
        <fullName evidence="2">NAD/FAD-utilizing enzyme</fullName>
    </submittedName>
</protein>
<feature type="transmembrane region" description="Helical" evidence="1">
    <location>
        <begin position="63"/>
        <end position="83"/>
    </location>
</feature>
<proteinExistence type="predicted"/>
<reference evidence="2 3" key="1">
    <citation type="submission" date="2018-01" db="EMBL/GenBank/DDBJ databases">
        <title>Whole genome sequencing of Histamine producing bacteria.</title>
        <authorList>
            <person name="Butler K."/>
        </authorList>
    </citation>
    <scope>NUCLEOTIDE SEQUENCE [LARGE SCALE GENOMIC DNA]</scope>
    <source>
        <strain evidence="2 3">JCM 12947</strain>
    </source>
</reference>
<feature type="transmembrane region" description="Helical" evidence="1">
    <location>
        <begin position="89"/>
        <end position="113"/>
    </location>
</feature>
<keyword evidence="3" id="KW-1185">Reference proteome</keyword>
<gene>
    <name evidence="2" type="ORF">C9J12_04765</name>
</gene>
<accession>A0A2T3JNL9</accession>
<evidence type="ECO:0000313" key="3">
    <source>
        <dbReference type="Proteomes" id="UP000240987"/>
    </source>
</evidence>
<evidence type="ECO:0000256" key="1">
    <source>
        <dbReference type="SAM" id="Phobius"/>
    </source>
</evidence>
<dbReference type="Proteomes" id="UP000240987">
    <property type="component" value="Unassembled WGS sequence"/>
</dbReference>
<comment type="caution">
    <text evidence="2">The sequence shown here is derived from an EMBL/GenBank/DDBJ whole genome shotgun (WGS) entry which is preliminary data.</text>
</comment>